<comment type="subcellular location">
    <subcellularLocation>
        <location evidence="1 7">Nucleus</location>
    </subcellularLocation>
</comment>
<keyword evidence="3 7" id="KW-0227">DNA damage</keyword>
<evidence type="ECO:0000256" key="3">
    <source>
        <dbReference type="ARBA" id="ARBA00022763"/>
    </source>
</evidence>
<evidence type="ECO:0000256" key="5">
    <source>
        <dbReference type="ARBA" id="ARBA00023204"/>
    </source>
</evidence>
<name>F6T8A4_CIOIN</name>
<organism evidence="10 11">
    <name type="scientific">Ciona intestinalis</name>
    <name type="common">Transparent sea squirt</name>
    <name type="synonym">Ascidia intestinalis</name>
    <dbReference type="NCBI Taxonomy" id="7719"/>
    <lineage>
        <taxon>Eukaryota</taxon>
        <taxon>Metazoa</taxon>
        <taxon>Chordata</taxon>
        <taxon>Tunicata</taxon>
        <taxon>Ascidiacea</taxon>
        <taxon>Phlebobranchia</taxon>
        <taxon>Cionidae</taxon>
        <taxon>Ciona</taxon>
    </lineage>
</organism>
<evidence type="ECO:0000259" key="9">
    <source>
        <dbReference type="Pfam" id="PF15412"/>
    </source>
</evidence>
<dbReference type="InterPro" id="IPR027786">
    <property type="entry name" value="Nse4/EID"/>
</dbReference>
<dbReference type="Pfam" id="PF08743">
    <property type="entry name" value="Nse4_C"/>
    <property type="match status" value="1"/>
</dbReference>
<sequence>LVSSFVNRARQLQLRQNYRKLIDETQLNKEELVKPDSNGLMENIAKAHQLFKDVNETRGAALDSKFMTLAVTLGAQKTNLLQTDLVAFQPDEFIAKLVTCMGGTVSEDKDEIDIPENGWNVLGQKTATYFTSLTPALHPLLGAFEAIETGKTNRQATQRNKQKETSTKVQLPKELTNYKDDKKEATPEEIERVLHIINTFYKDDPASPIDYFELVVNPESYGHTIENIFHLAFLVKDGLVKIFLNENGLPVVEPVNVRPDDISPRKKVQVIVSLSMDEWYAIIDAYQLKDSLIKILF</sequence>
<accession>F6T8A4</accession>
<keyword evidence="6 7" id="KW-0539">Nucleus</keyword>
<keyword evidence="4 7" id="KW-0233">DNA recombination</keyword>
<dbReference type="GO" id="GO:0006281">
    <property type="term" value="P:DNA repair"/>
    <property type="evidence" value="ECO:0000318"/>
    <property type="project" value="GO_Central"/>
</dbReference>
<reference evidence="10" key="3">
    <citation type="submission" date="2025-08" db="UniProtKB">
        <authorList>
            <consortium name="Ensembl"/>
        </authorList>
    </citation>
    <scope>IDENTIFICATION</scope>
</reference>
<dbReference type="STRING" id="7719.ENSCINP00000015486"/>
<feature type="domain" description="Nse4/EID protein Nse3/MAGE-binding" evidence="9">
    <location>
        <begin position="63"/>
        <end position="110"/>
    </location>
</feature>
<feature type="domain" description="Non-structural maintenance of chromosome element 4 C-terminal" evidence="8">
    <location>
        <begin position="208"/>
        <end position="293"/>
    </location>
</feature>
<evidence type="ECO:0000256" key="1">
    <source>
        <dbReference type="ARBA" id="ARBA00004123"/>
    </source>
</evidence>
<dbReference type="GO" id="GO:0030915">
    <property type="term" value="C:Smc5-Smc6 complex"/>
    <property type="evidence" value="ECO:0000318"/>
    <property type="project" value="GO_Central"/>
</dbReference>
<dbReference type="InterPro" id="IPR014854">
    <property type="entry name" value="Nse4_C"/>
</dbReference>
<reference evidence="11" key="1">
    <citation type="journal article" date="2002" name="Science">
        <title>The draft genome of Ciona intestinalis: insights into chordate and vertebrate origins.</title>
        <authorList>
            <person name="Dehal P."/>
            <person name="Satou Y."/>
            <person name="Campbell R.K."/>
            <person name="Chapman J."/>
            <person name="Degnan B."/>
            <person name="De Tomaso A."/>
            <person name="Davidson B."/>
            <person name="Di Gregorio A."/>
            <person name="Gelpke M."/>
            <person name="Goodstein D.M."/>
            <person name="Harafuji N."/>
            <person name="Hastings K.E."/>
            <person name="Ho I."/>
            <person name="Hotta K."/>
            <person name="Huang W."/>
            <person name="Kawashima T."/>
            <person name="Lemaire P."/>
            <person name="Martinez D."/>
            <person name="Meinertzhagen I.A."/>
            <person name="Necula S."/>
            <person name="Nonaka M."/>
            <person name="Putnam N."/>
            <person name="Rash S."/>
            <person name="Saiga H."/>
            <person name="Satake M."/>
            <person name="Terry A."/>
            <person name="Yamada L."/>
            <person name="Wang H.G."/>
            <person name="Awazu S."/>
            <person name="Azumi K."/>
            <person name="Boore J."/>
            <person name="Branno M."/>
            <person name="Chin-Bow S."/>
            <person name="DeSantis R."/>
            <person name="Doyle S."/>
            <person name="Francino P."/>
            <person name="Keys D.N."/>
            <person name="Haga S."/>
            <person name="Hayashi H."/>
            <person name="Hino K."/>
            <person name="Imai K.S."/>
            <person name="Inaba K."/>
            <person name="Kano S."/>
            <person name="Kobayashi K."/>
            <person name="Kobayashi M."/>
            <person name="Lee B.I."/>
            <person name="Makabe K.W."/>
            <person name="Manohar C."/>
            <person name="Matassi G."/>
            <person name="Medina M."/>
            <person name="Mochizuki Y."/>
            <person name="Mount S."/>
            <person name="Morishita T."/>
            <person name="Miura S."/>
            <person name="Nakayama A."/>
            <person name="Nishizaka S."/>
            <person name="Nomoto H."/>
            <person name="Ohta F."/>
            <person name="Oishi K."/>
            <person name="Rigoutsos I."/>
            <person name="Sano M."/>
            <person name="Sasaki A."/>
            <person name="Sasakura Y."/>
            <person name="Shoguchi E."/>
            <person name="Shin-i T."/>
            <person name="Spagnuolo A."/>
            <person name="Stainier D."/>
            <person name="Suzuki M.M."/>
            <person name="Tassy O."/>
            <person name="Takatori N."/>
            <person name="Tokuoka M."/>
            <person name="Yagi K."/>
            <person name="Yoshizaki F."/>
            <person name="Wada S."/>
            <person name="Zhang C."/>
            <person name="Hyatt P.D."/>
            <person name="Larimer F."/>
            <person name="Detter C."/>
            <person name="Doggett N."/>
            <person name="Glavina T."/>
            <person name="Hawkins T."/>
            <person name="Richardson P."/>
            <person name="Lucas S."/>
            <person name="Kohara Y."/>
            <person name="Levine M."/>
            <person name="Satoh N."/>
            <person name="Rokhsar D.S."/>
        </authorList>
    </citation>
    <scope>NUCLEOTIDE SEQUENCE [LARGE SCALE GENOMIC DNA]</scope>
</reference>
<comment type="subunit">
    <text evidence="7">Component of the SMC5-SMC6 complex.</text>
</comment>
<protein>
    <recommendedName>
        <fullName evidence="7">Non-structural maintenance of chromosomes element 4</fullName>
    </recommendedName>
</protein>
<dbReference type="InterPro" id="IPR029225">
    <property type="entry name" value="Nse4_Nse3-bd"/>
</dbReference>
<comment type="similarity">
    <text evidence="2 7">Belongs to the NSE4 family.</text>
</comment>
<dbReference type="GO" id="GO:0005634">
    <property type="term" value="C:nucleus"/>
    <property type="evidence" value="ECO:0000318"/>
    <property type="project" value="GO_Central"/>
</dbReference>
<evidence type="ECO:0000256" key="4">
    <source>
        <dbReference type="ARBA" id="ARBA00023172"/>
    </source>
</evidence>
<proteinExistence type="inferred from homology"/>
<dbReference type="GeneTree" id="ENSGT00940000165188"/>
<dbReference type="Proteomes" id="UP000008144">
    <property type="component" value="Chromosome 1"/>
</dbReference>
<reference evidence="10" key="2">
    <citation type="journal article" date="2008" name="Genome Biol.">
        <title>Improved genome assembly and evidence-based global gene model set for the chordate Ciona intestinalis: new insight into intron and operon populations.</title>
        <authorList>
            <person name="Satou Y."/>
            <person name="Mineta K."/>
            <person name="Ogasawara M."/>
            <person name="Sasakura Y."/>
            <person name="Shoguchi E."/>
            <person name="Ueno K."/>
            <person name="Yamada L."/>
            <person name="Matsumoto J."/>
            <person name="Wasserscheid J."/>
            <person name="Dewar K."/>
            <person name="Wiley G.B."/>
            <person name="Macmil S.L."/>
            <person name="Roe B.A."/>
            <person name="Zeller R.W."/>
            <person name="Hastings K.E."/>
            <person name="Lemaire P."/>
            <person name="Lindquist E."/>
            <person name="Endo T."/>
            <person name="Hotta K."/>
            <person name="Inaba K."/>
        </authorList>
    </citation>
    <scope>NUCLEOTIDE SEQUENCE [LARGE SCALE GENOMIC DNA]</scope>
    <source>
        <strain evidence="10">wild type</strain>
    </source>
</reference>
<dbReference type="Pfam" id="PF15412">
    <property type="entry name" value="Nse4-Nse3_bdg"/>
    <property type="match status" value="1"/>
</dbReference>
<keyword evidence="11" id="KW-1185">Reference proteome</keyword>
<evidence type="ECO:0000313" key="10">
    <source>
        <dbReference type="Ensembl" id="ENSCINP00000015486.3"/>
    </source>
</evidence>
<dbReference type="InParanoid" id="F6T8A4"/>
<keyword evidence="5 7" id="KW-0234">DNA repair</keyword>
<evidence type="ECO:0000256" key="7">
    <source>
        <dbReference type="RuleBase" id="RU365071"/>
    </source>
</evidence>
<evidence type="ECO:0000256" key="6">
    <source>
        <dbReference type="ARBA" id="ARBA00023242"/>
    </source>
</evidence>
<dbReference type="PANTHER" id="PTHR16140">
    <property type="entry name" value="NON-STRUCTURAL MAINTENANCE OF CHROMOSOMES ELEMENT 4"/>
    <property type="match status" value="1"/>
</dbReference>
<evidence type="ECO:0000259" key="8">
    <source>
        <dbReference type="Pfam" id="PF08743"/>
    </source>
</evidence>
<evidence type="ECO:0000313" key="11">
    <source>
        <dbReference type="Proteomes" id="UP000008144"/>
    </source>
</evidence>
<dbReference type="PANTHER" id="PTHR16140:SF0">
    <property type="entry name" value="NON-STRUCTURAL MAINTENANCE OF CHROMOSOMES ELEMENT 4"/>
    <property type="match status" value="1"/>
</dbReference>
<dbReference type="FunCoup" id="F6T8A4">
    <property type="interactions" value="2"/>
</dbReference>
<evidence type="ECO:0000256" key="2">
    <source>
        <dbReference type="ARBA" id="ARBA00008997"/>
    </source>
</evidence>
<reference evidence="10" key="4">
    <citation type="submission" date="2025-09" db="UniProtKB">
        <authorList>
            <consortium name="Ensembl"/>
        </authorList>
    </citation>
    <scope>IDENTIFICATION</scope>
</reference>
<dbReference type="OMA" id="FMGINRT"/>
<dbReference type="AlphaFoldDB" id="F6T8A4"/>
<dbReference type="GO" id="GO:0006310">
    <property type="term" value="P:DNA recombination"/>
    <property type="evidence" value="ECO:0007669"/>
    <property type="project" value="UniProtKB-UniRule"/>
</dbReference>
<dbReference type="Ensembl" id="ENSCINT00000015486.3">
    <property type="protein sequence ID" value="ENSCINP00000015486.3"/>
    <property type="gene ID" value="ENSCING00000007558.3"/>
</dbReference>
<dbReference type="HOGENOM" id="CLU_041037_3_1_1"/>
<dbReference type="EMBL" id="EAAA01000348">
    <property type="status" value="NOT_ANNOTATED_CDS"/>
    <property type="molecule type" value="Genomic_DNA"/>
</dbReference>
<comment type="function">
    <text evidence="7">Component of the SMC5-SMC6 complex, that promotes sister chromatid alignment after DNA damage and facilitates double-stranded DNA breaks (DSBs) repair via homologous recombination between sister chromatids.</text>
</comment>